<evidence type="ECO:0000256" key="3">
    <source>
        <dbReference type="ARBA" id="ARBA00006105"/>
    </source>
</evidence>
<evidence type="ECO:0000313" key="15">
    <source>
        <dbReference type="Proteomes" id="UP001194580"/>
    </source>
</evidence>
<dbReference type="Gene3D" id="3.40.50.80">
    <property type="entry name" value="Nucleotide-binding domain of ferredoxin-NADP reductase (FNR) module"/>
    <property type="match status" value="1"/>
</dbReference>
<dbReference type="GO" id="GO:0090524">
    <property type="term" value="F:cytochrome-b5 reductase activity, acting on NADH"/>
    <property type="evidence" value="ECO:0007669"/>
    <property type="project" value="UniProtKB-EC"/>
</dbReference>
<feature type="binding site" evidence="11">
    <location>
        <position position="138"/>
    </location>
    <ligand>
        <name>FAD</name>
        <dbReference type="ChEBI" id="CHEBI:57692"/>
    </ligand>
</feature>
<evidence type="ECO:0000256" key="4">
    <source>
        <dbReference type="ARBA" id="ARBA00022630"/>
    </source>
</evidence>
<dbReference type="FunFam" id="3.40.50.80:FF:000009">
    <property type="entry name" value="NADH-cytochrome b5 reductase"/>
    <property type="match status" value="1"/>
</dbReference>
<dbReference type="Gene3D" id="2.40.30.10">
    <property type="entry name" value="Translation factors"/>
    <property type="match status" value="1"/>
</dbReference>
<dbReference type="EC" id="1.6.2.2" evidence="12"/>
<dbReference type="EMBL" id="JAAAIL010000099">
    <property type="protein sequence ID" value="KAG0279841.1"/>
    <property type="molecule type" value="Genomic_DNA"/>
</dbReference>
<dbReference type="CDD" id="cd06183">
    <property type="entry name" value="cyt_b5_reduct_like"/>
    <property type="match status" value="1"/>
</dbReference>
<keyword evidence="5" id="KW-0472">Membrane</keyword>
<feature type="binding site" evidence="11">
    <location>
        <position position="155"/>
    </location>
    <ligand>
        <name>FAD</name>
        <dbReference type="ChEBI" id="CHEBI:57692"/>
    </ligand>
</feature>
<dbReference type="Proteomes" id="UP001194580">
    <property type="component" value="Unassembled WGS sequence"/>
</dbReference>
<accession>A0AAD4DJU7</accession>
<evidence type="ECO:0000259" key="13">
    <source>
        <dbReference type="PROSITE" id="PS51384"/>
    </source>
</evidence>
<gene>
    <name evidence="14" type="primary">MCR1_2</name>
    <name evidence="14" type="ORF">BGZ95_012140</name>
</gene>
<dbReference type="GO" id="GO:0005741">
    <property type="term" value="C:mitochondrial outer membrane"/>
    <property type="evidence" value="ECO:0007669"/>
    <property type="project" value="UniProtKB-SubCell"/>
</dbReference>
<comment type="catalytic activity">
    <reaction evidence="10 12">
        <text>2 Fe(III)-[cytochrome b5] + NADH = 2 Fe(II)-[cytochrome b5] + NAD(+) + H(+)</text>
        <dbReference type="Rhea" id="RHEA:46680"/>
        <dbReference type="Rhea" id="RHEA-COMP:10438"/>
        <dbReference type="Rhea" id="RHEA-COMP:10439"/>
        <dbReference type="ChEBI" id="CHEBI:15378"/>
        <dbReference type="ChEBI" id="CHEBI:29033"/>
        <dbReference type="ChEBI" id="CHEBI:29034"/>
        <dbReference type="ChEBI" id="CHEBI:57540"/>
        <dbReference type="ChEBI" id="CHEBI:57945"/>
        <dbReference type="EC" id="1.6.2.2"/>
    </reaction>
</comment>
<dbReference type="PANTHER" id="PTHR19370:SF171">
    <property type="entry name" value="NADH-CYTOCHROME B5 REDUCTASE 2"/>
    <property type="match status" value="1"/>
</dbReference>
<evidence type="ECO:0000256" key="10">
    <source>
        <dbReference type="ARBA" id="ARBA00047682"/>
    </source>
</evidence>
<keyword evidence="8 12" id="KW-0520">NAD</keyword>
<comment type="subcellular location">
    <subcellularLocation>
        <location evidence="2">Mitochondrion outer membrane</location>
        <topology evidence="2">Single-pass membrane protein</topology>
    </subcellularLocation>
</comment>
<dbReference type="InterPro" id="IPR008333">
    <property type="entry name" value="Cbr1-like_FAD-bd_dom"/>
</dbReference>
<dbReference type="InterPro" id="IPR001433">
    <property type="entry name" value="OxRdtase_FAD/NAD-bd"/>
</dbReference>
<evidence type="ECO:0000256" key="5">
    <source>
        <dbReference type="ARBA" id="ARBA00022787"/>
    </source>
</evidence>
<evidence type="ECO:0000256" key="11">
    <source>
        <dbReference type="PIRSR" id="PIRSR601834-1"/>
    </source>
</evidence>
<dbReference type="AlphaFoldDB" id="A0AAD4DJU7"/>
<proteinExistence type="inferred from homology"/>
<keyword evidence="5" id="KW-1000">Mitochondrion outer membrane</keyword>
<dbReference type="SUPFAM" id="SSF52343">
    <property type="entry name" value="Ferredoxin reductase-like, C-terminal NADP-linked domain"/>
    <property type="match status" value="1"/>
</dbReference>
<dbReference type="InterPro" id="IPR017938">
    <property type="entry name" value="Riboflavin_synthase-like_b-brl"/>
</dbReference>
<dbReference type="InterPro" id="IPR001709">
    <property type="entry name" value="Flavoprot_Pyr_Nucl_cyt_Rdtase"/>
</dbReference>
<dbReference type="Pfam" id="PF00970">
    <property type="entry name" value="FAD_binding_6"/>
    <property type="match status" value="1"/>
</dbReference>
<feature type="binding site" evidence="11">
    <location>
        <position position="165"/>
    </location>
    <ligand>
        <name>FAD</name>
        <dbReference type="ChEBI" id="CHEBI:57692"/>
    </ligand>
</feature>
<feature type="binding site" evidence="11">
    <location>
        <position position="157"/>
    </location>
    <ligand>
        <name>FAD</name>
        <dbReference type="ChEBI" id="CHEBI:57692"/>
    </ligand>
</feature>
<dbReference type="InterPro" id="IPR039261">
    <property type="entry name" value="FNR_nucleotide-bd"/>
</dbReference>
<protein>
    <recommendedName>
        <fullName evidence="12">NADH-cytochrome b5 reductase</fullName>
        <ecNumber evidence="12">1.6.2.2</ecNumber>
    </recommendedName>
</protein>
<evidence type="ECO:0000256" key="12">
    <source>
        <dbReference type="RuleBase" id="RU361226"/>
    </source>
</evidence>
<evidence type="ECO:0000313" key="14">
    <source>
        <dbReference type="EMBL" id="KAG0279841.1"/>
    </source>
</evidence>
<reference evidence="14" key="1">
    <citation type="journal article" date="2020" name="Fungal Divers.">
        <title>Resolving the Mortierellaceae phylogeny through synthesis of multi-gene phylogenetics and phylogenomics.</title>
        <authorList>
            <person name="Vandepol N."/>
            <person name="Liber J."/>
            <person name="Desiro A."/>
            <person name="Na H."/>
            <person name="Kennedy M."/>
            <person name="Barry K."/>
            <person name="Grigoriev I.V."/>
            <person name="Miller A.N."/>
            <person name="O'Donnell K."/>
            <person name="Stajich J.E."/>
            <person name="Bonito G."/>
        </authorList>
    </citation>
    <scope>NUCLEOTIDE SEQUENCE</scope>
    <source>
        <strain evidence="14">NRRL 28262</strain>
    </source>
</reference>
<evidence type="ECO:0000256" key="2">
    <source>
        <dbReference type="ARBA" id="ARBA00004572"/>
    </source>
</evidence>
<comment type="caution">
    <text evidence="14">The sequence shown here is derived from an EMBL/GenBank/DDBJ whole genome shotgun (WGS) entry which is preliminary data.</text>
</comment>
<dbReference type="InterPro" id="IPR001834">
    <property type="entry name" value="CBR-like"/>
</dbReference>
<keyword evidence="6 11" id="KW-0274">FAD</keyword>
<evidence type="ECO:0000256" key="7">
    <source>
        <dbReference type="ARBA" id="ARBA00023002"/>
    </source>
</evidence>
<name>A0AAD4DJU7_9FUNG</name>
<organism evidence="14 15">
    <name type="scientific">Linnemannia exigua</name>
    <dbReference type="NCBI Taxonomy" id="604196"/>
    <lineage>
        <taxon>Eukaryota</taxon>
        <taxon>Fungi</taxon>
        <taxon>Fungi incertae sedis</taxon>
        <taxon>Mucoromycota</taxon>
        <taxon>Mortierellomycotina</taxon>
        <taxon>Mortierellomycetes</taxon>
        <taxon>Mortierellales</taxon>
        <taxon>Mortierellaceae</taxon>
        <taxon>Linnemannia</taxon>
    </lineage>
</organism>
<dbReference type="InterPro" id="IPR017927">
    <property type="entry name" value="FAD-bd_FR_type"/>
</dbReference>
<dbReference type="PANTHER" id="PTHR19370">
    <property type="entry name" value="NADH-CYTOCHROME B5 REDUCTASE"/>
    <property type="match status" value="1"/>
</dbReference>
<feature type="binding site" evidence="11">
    <location>
        <position position="140"/>
    </location>
    <ligand>
        <name>FAD</name>
        <dbReference type="ChEBI" id="CHEBI:57692"/>
    </ligand>
</feature>
<dbReference type="SUPFAM" id="SSF63380">
    <property type="entry name" value="Riboflavin synthase domain-like"/>
    <property type="match status" value="1"/>
</dbReference>
<keyword evidence="9" id="KW-0496">Mitochondrion</keyword>
<feature type="binding site" evidence="11">
    <location>
        <position position="139"/>
    </location>
    <ligand>
        <name>FAD</name>
        <dbReference type="ChEBI" id="CHEBI:57692"/>
    </ligand>
</feature>
<dbReference type="PROSITE" id="PS51384">
    <property type="entry name" value="FAD_FR"/>
    <property type="match status" value="1"/>
</dbReference>
<dbReference type="PRINTS" id="PR00371">
    <property type="entry name" value="FPNCR"/>
</dbReference>
<dbReference type="FunFam" id="2.40.30.10:FF:000032">
    <property type="entry name" value="NADH-cytochrome b5 reductase"/>
    <property type="match status" value="1"/>
</dbReference>
<evidence type="ECO:0000256" key="8">
    <source>
        <dbReference type="ARBA" id="ARBA00023027"/>
    </source>
</evidence>
<keyword evidence="15" id="KW-1185">Reference proteome</keyword>
<evidence type="ECO:0000256" key="9">
    <source>
        <dbReference type="ARBA" id="ARBA00023128"/>
    </source>
</evidence>
<evidence type="ECO:0000256" key="1">
    <source>
        <dbReference type="ARBA" id="ARBA00001974"/>
    </source>
</evidence>
<evidence type="ECO:0000256" key="6">
    <source>
        <dbReference type="ARBA" id="ARBA00022827"/>
    </source>
</evidence>
<feature type="binding site" evidence="11">
    <location>
        <position position="206"/>
    </location>
    <ligand>
        <name>FAD</name>
        <dbReference type="ChEBI" id="CHEBI:57692"/>
    </ligand>
</feature>
<comment type="similarity">
    <text evidence="3 12">Belongs to the flavoprotein pyridine nucleotide cytochrome reductase family.</text>
</comment>
<feature type="domain" description="FAD-binding FR-type" evidence="13">
    <location>
        <begin position="86"/>
        <end position="189"/>
    </location>
</feature>
<keyword evidence="7 12" id="KW-0560">Oxidoreductase</keyword>
<keyword evidence="4 11" id="KW-0285">Flavoprotein</keyword>
<comment type="cofactor">
    <cofactor evidence="1 11 12">
        <name>FAD</name>
        <dbReference type="ChEBI" id="CHEBI:57692"/>
    </cofactor>
</comment>
<sequence>MLRLINPLKSSVRAFNAAVPKHAYSTSSKPSGGTSKLLTIGLPLGVSAAAAYAYYGDKLGGSVAAAPETKVAAAPKEPIASALDPNAFVDFKLKSVQHLTPNTSRFTFELKENQTLGMDVTSCVVTKFIKEDGKPVIRPYTPTSDADQTGTFDFVVKRYEGGPMSSHIHGLKPGDTLAVKGPISKHPFKTNQFESVSLIAGGSGITPMIQIISGLLKDKADKTKINLIFANVTPEDIILKDELDAYAKAHPDRFKITYVIDKAVDGWKGATGYVNAELIKKHIPEVTTGNTKVFVCGPPLMMKAVCGVKGPNFTQGEVDGALKELGLDSDHVFKY</sequence>
<dbReference type="Pfam" id="PF00175">
    <property type="entry name" value="NAD_binding_1"/>
    <property type="match status" value="1"/>
</dbReference>
<feature type="binding site" evidence="11">
    <location>
        <position position="164"/>
    </location>
    <ligand>
        <name>FAD</name>
        <dbReference type="ChEBI" id="CHEBI:57692"/>
    </ligand>
</feature>